<dbReference type="GO" id="GO:0008360">
    <property type="term" value="P:regulation of cell shape"/>
    <property type="evidence" value="ECO:0007669"/>
    <property type="project" value="UniProtKB-KW"/>
</dbReference>
<keyword evidence="3" id="KW-0808">Transferase</keyword>
<evidence type="ECO:0000256" key="9">
    <source>
        <dbReference type="ARBA" id="ARBA00032370"/>
    </source>
</evidence>
<feature type="transmembrane region" description="Helical" evidence="16">
    <location>
        <begin position="302"/>
        <end position="322"/>
    </location>
</feature>
<evidence type="ECO:0000256" key="3">
    <source>
        <dbReference type="ARBA" id="ARBA00022679"/>
    </source>
</evidence>
<evidence type="ECO:0000256" key="5">
    <source>
        <dbReference type="ARBA" id="ARBA00022960"/>
    </source>
</evidence>
<evidence type="ECO:0000256" key="6">
    <source>
        <dbReference type="ARBA" id="ARBA00022984"/>
    </source>
</evidence>
<organism evidence="17 18">
    <name type="scientific">Massilia atriviolacea</name>
    <dbReference type="NCBI Taxonomy" id="2495579"/>
    <lineage>
        <taxon>Bacteria</taxon>
        <taxon>Pseudomonadati</taxon>
        <taxon>Pseudomonadota</taxon>
        <taxon>Betaproteobacteria</taxon>
        <taxon>Burkholderiales</taxon>
        <taxon>Oxalobacteraceae</taxon>
        <taxon>Telluria group</taxon>
        <taxon>Massilia</taxon>
    </lineage>
</organism>
<feature type="transmembrane region" description="Helical" evidence="16">
    <location>
        <begin position="570"/>
        <end position="588"/>
    </location>
</feature>
<dbReference type="EC" id="2.4.99.28" evidence="14"/>
<feature type="transmembrane region" description="Helical" evidence="16">
    <location>
        <begin position="544"/>
        <end position="563"/>
    </location>
</feature>
<keyword evidence="4 16" id="KW-0812">Transmembrane</keyword>
<evidence type="ECO:0000256" key="13">
    <source>
        <dbReference type="ARBA" id="ARBA00041418"/>
    </source>
</evidence>
<dbReference type="EMBL" id="RXLQ01000003">
    <property type="protein sequence ID" value="RSZ60133.1"/>
    <property type="molecule type" value="Genomic_DNA"/>
</dbReference>
<dbReference type="OrthoDB" id="8708749at2"/>
<dbReference type="PANTHER" id="PTHR30474">
    <property type="entry name" value="CELL CYCLE PROTEIN"/>
    <property type="match status" value="1"/>
</dbReference>
<keyword evidence="18" id="KW-1185">Reference proteome</keyword>
<protein>
    <recommendedName>
        <fullName evidence="12">Probable peptidoglycan glycosyltransferase FtsW</fullName>
        <ecNumber evidence="14">2.4.99.28</ecNumber>
    </recommendedName>
    <alternativeName>
        <fullName evidence="13">Cell division protein FtsW</fullName>
    </alternativeName>
    <alternativeName>
        <fullName evidence="10">Cell wall polymerase</fullName>
    </alternativeName>
    <alternativeName>
        <fullName evidence="9">Peptidoglycan polymerase</fullName>
    </alternativeName>
</protein>
<reference evidence="17 18" key="1">
    <citation type="submission" date="2018-12" db="EMBL/GenBank/DDBJ databases">
        <authorList>
            <person name="Yang E."/>
        </authorList>
    </citation>
    <scope>NUCLEOTIDE SEQUENCE [LARGE SCALE GENOMIC DNA]</scope>
    <source>
        <strain evidence="17 18">SOD</strain>
    </source>
</reference>
<dbReference type="PANTHER" id="PTHR30474:SF2">
    <property type="entry name" value="PEPTIDOGLYCAN GLYCOSYLTRANSFERASE FTSW-RELATED"/>
    <property type="match status" value="1"/>
</dbReference>
<dbReference type="Pfam" id="PF01098">
    <property type="entry name" value="FTSW_RODA_SPOVE"/>
    <property type="match status" value="1"/>
</dbReference>
<evidence type="ECO:0000256" key="15">
    <source>
        <dbReference type="ARBA" id="ARBA00049902"/>
    </source>
</evidence>
<feature type="transmembrane region" description="Helical" evidence="16">
    <location>
        <begin position="385"/>
        <end position="402"/>
    </location>
</feature>
<sequence>MRLAGRSPGFLLTAALLAVLCLLQLVCLWRAPPAWSPERISVTLRPGEALTVGGAELAAPQADHAHLGLRRAADGSWWASNVSAGKQVLLQRDGVDRRMGSTALRAGQSLRIGAARFVVSEADPRRLAFSGPSAEWRYDGATLYRNGGAQAACPDAGLAARAIALWNRAMPQALTVARPLSFGGNLYCGNRLGIAYVEGASASIARARDGLLLSGAAERAPLMISTPEGQADLARSAEALDGVQTLVAGRTRMGVRIDGAVLHLLPQRHVALYAEADALLPPQVAWQWRKRGIWTLPSGRPWTVALGLCLLLAVAAGVNWQRGAWPFMRDTGRAIRLAAGASALLGVAGVAALLFQRSGSAPGVGWSMLLAWAALWGCLLVPARLTLATAAGVLLLAVGLLAQLELGFGGAESAALRHFQKSVALLAIGLGAGAHLRLRMRATAPAMPQNRLEWVLALFALAALAALLMQVVFGDETGVFDLQPVEFAKLALTALSAHCLAIGLGWHAHMPEHSSPARRWLRLAAPVLLFAALLGLALVQVDDYSPLILLLVWCMAMALAWSLATRKHAATAALFGAACVAAGSIAWLRSAGVAEVAQWGFYADRFMVWLDPARHPHTGQQLLLAARAIAEGAWWGADSRLGLGAMGQPGGSALHIPAVQDDFAPSFFLNRHGLLGALALWALQALFLVGLLQTAARCFGASERTRDFRQAWLWRFRCFALCGGAAFVLGHFLLSWGTNLAIFPIMGQPMSFLSAGGSHLLFFICPLLAFSAISAQSFEENQPCRSTSNMKSWAR</sequence>
<evidence type="ECO:0000256" key="4">
    <source>
        <dbReference type="ARBA" id="ARBA00022692"/>
    </source>
</evidence>
<keyword evidence="7 16" id="KW-1133">Transmembrane helix</keyword>
<keyword evidence="8 16" id="KW-0472">Membrane</keyword>
<evidence type="ECO:0000256" key="1">
    <source>
        <dbReference type="ARBA" id="ARBA00004141"/>
    </source>
</evidence>
<dbReference type="GO" id="GO:0051301">
    <property type="term" value="P:cell division"/>
    <property type="evidence" value="ECO:0007669"/>
    <property type="project" value="InterPro"/>
</dbReference>
<feature type="transmembrane region" description="Helical" evidence="16">
    <location>
        <begin position="452"/>
        <end position="472"/>
    </location>
</feature>
<feature type="transmembrane region" description="Helical" evidence="16">
    <location>
        <begin position="487"/>
        <end position="508"/>
    </location>
</feature>
<feature type="transmembrane region" description="Helical" evidence="16">
    <location>
        <begin position="712"/>
        <end position="732"/>
    </location>
</feature>
<keyword evidence="6" id="KW-0573">Peptidoglycan synthesis</keyword>
<evidence type="ECO:0000256" key="2">
    <source>
        <dbReference type="ARBA" id="ARBA00022676"/>
    </source>
</evidence>
<dbReference type="GO" id="GO:0032153">
    <property type="term" value="C:cell division site"/>
    <property type="evidence" value="ECO:0007669"/>
    <property type="project" value="TreeGrafter"/>
</dbReference>
<feature type="transmembrane region" description="Helical" evidence="16">
    <location>
        <begin position="673"/>
        <end position="692"/>
    </location>
</feature>
<gene>
    <name evidence="17" type="ORF">EJB06_07260</name>
</gene>
<evidence type="ECO:0000256" key="14">
    <source>
        <dbReference type="ARBA" id="ARBA00044770"/>
    </source>
</evidence>
<dbReference type="AlphaFoldDB" id="A0A430HRJ6"/>
<comment type="caution">
    <text evidence="17">The sequence shown here is derived from an EMBL/GenBank/DDBJ whole genome shotgun (WGS) entry which is preliminary data.</text>
</comment>
<dbReference type="GO" id="GO:0009252">
    <property type="term" value="P:peptidoglycan biosynthetic process"/>
    <property type="evidence" value="ECO:0007669"/>
    <property type="project" value="UniProtKB-KW"/>
</dbReference>
<keyword evidence="2" id="KW-0328">Glycosyltransferase</keyword>
<dbReference type="GO" id="GO:0008955">
    <property type="term" value="F:peptidoglycan glycosyltransferase activity"/>
    <property type="evidence" value="ECO:0007669"/>
    <property type="project" value="UniProtKB-EC"/>
</dbReference>
<comment type="catalytic activity">
    <reaction evidence="15">
        <text>[GlcNAc-(1-&gt;4)-Mur2Ac(oyl-L-Ala-gamma-D-Glu-L-Lys-D-Ala-D-Ala)](n)-di-trans,octa-cis-undecaprenyl diphosphate + beta-D-GlcNAc-(1-&gt;4)-Mur2Ac(oyl-L-Ala-gamma-D-Glu-L-Lys-D-Ala-D-Ala)-di-trans,octa-cis-undecaprenyl diphosphate = [GlcNAc-(1-&gt;4)-Mur2Ac(oyl-L-Ala-gamma-D-Glu-L-Lys-D-Ala-D-Ala)](n+1)-di-trans,octa-cis-undecaprenyl diphosphate + di-trans,octa-cis-undecaprenyl diphosphate + H(+)</text>
        <dbReference type="Rhea" id="RHEA:23708"/>
        <dbReference type="Rhea" id="RHEA-COMP:9602"/>
        <dbReference type="Rhea" id="RHEA-COMP:9603"/>
        <dbReference type="ChEBI" id="CHEBI:15378"/>
        <dbReference type="ChEBI" id="CHEBI:58405"/>
        <dbReference type="ChEBI" id="CHEBI:60033"/>
        <dbReference type="ChEBI" id="CHEBI:78435"/>
        <dbReference type="EC" id="2.4.99.28"/>
    </reaction>
</comment>
<dbReference type="GO" id="GO:0005886">
    <property type="term" value="C:plasma membrane"/>
    <property type="evidence" value="ECO:0007669"/>
    <property type="project" value="TreeGrafter"/>
</dbReference>
<dbReference type="Proteomes" id="UP000278085">
    <property type="component" value="Unassembled WGS sequence"/>
</dbReference>
<evidence type="ECO:0000313" key="18">
    <source>
        <dbReference type="Proteomes" id="UP000278085"/>
    </source>
</evidence>
<evidence type="ECO:0000256" key="12">
    <source>
        <dbReference type="ARBA" id="ARBA00041185"/>
    </source>
</evidence>
<comment type="similarity">
    <text evidence="11">Belongs to the SEDS family. FtsW subfamily.</text>
</comment>
<feature type="transmembrane region" description="Helical" evidence="16">
    <location>
        <begin position="334"/>
        <end position="355"/>
    </location>
</feature>
<dbReference type="GO" id="GO:0015648">
    <property type="term" value="F:lipid-linked peptidoglycan transporter activity"/>
    <property type="evidence" value="ECO:0007669"/>
    <property type="project" value="TreeGrafter"/>
</dbReference>
<feature type="transmembrane region" description="Helical" evidence="16">
    <location>
        <begin position="361"/>
        <end position="380"/>
    </location>
</feature>
<feature type="transmembrane region" description="Helical" evidence="16">
    <location>
        <begin position="520"/>
        <end position="538"/>
    </location>
</feature>
<comment type="subcellular location">
    <subcellularLocation>
        <location evidence="1">Membrane</location>
        <topology evidence="1">Multi-pass membrane protein</topology>
    </subcellularLocation>
</comment>
<keyword evidence="5" id="KW-0133">Cell shape</keyword>
<proteinExistence type="inferred from homology"/>
<dbReference type="InterPro" id="IPR001182">
    <property type="entry name" value="FtsW/RodA"/>
</dbReference>
<evidence type="ECO:0000256" key="7">
    <source>
        <dbReference type="ARBA" id="ARBA00022989"/>
    </source>
</evidence>
<feature type="transmembrane region" description="Helical" evidence="16">
    <location>
        <begin position="422"/>
        <end position="440"/>
    </location>
</feature>
<evidence type="ECO:0000256" key="10">
    <source>
        <dbReference type="ARBA" id="ARBA00033270"/>
    </source>
</evidence>
<evidence type="ECO:0000256" key="16">
    <source>
        <dbReference type="SAM" id="Phobius"/>
    </source>
</evidence>
<accession>A0A430HRJ6</accession>
<feature type="transmembrane region" description="Helical" evidence="16">
    <location>
        <begin position="752"/>
        <end position="773"/>
    </location>
</feature>
<evidence type="ECO:0000256" key="11">
    <source>
        <dbReference type="ARBA" id="ARBA00038053"/>
    </source>
</evidence>
<evidence type="ECO:0000313" key="17">
    <source>
        <dbReference type="EMBL" id="RSZ60133.1"/>
    </source>
</evidence>
<evidence type="ECO:0000256" key="8">
    <source>
        <dbReference type="ARBA" id="ARBA00023136"/>
    </source>
</evidence>
<name>A0A430HRJ6_9BURK</name>